<protein>
    <recommendedName>
        <fullName evidence="1">Uncharacterized protein YobH</fullName>
    </recommendedName>
</protein>
<dbReference type="InterPro" id="IPR025611">
    <property type="entry name" value="YobH"/>
</dbReference>
<dbReference type="EMBL" id="LXEU01000042">
    <property type="protein sequence ID" value="OAT53824.1"/>
    <property type="molecule type" value="Genomic_DNA"/>
</dbReference>
<reference evidence="3 4" key="1">
    <citation type="submission" date="2016-04" db="EMBL/GenBank/DDBJ databases">
        <title>ATOL: Assembling a taxonomically balanced genome-scale reconstruction of the evolutionary history of the Enterobacteriaceae.</title>
        <authorList>
            <person name="Plunkett G.III."/>
            <person name="Neeno-Eckwall E.C."/>
            <person name="Glasner J.D."/>
            <person name="Perna N.T."/>
        </authorList>
    </citation>
    <scope>NUCLEOTIDE SEQUENCE [LARGE SCALE GENOMIC DNA]</scope>
    <source>
        <strain evidence="3 4">ATCC 51603</strain>
    </source>
</reference>
<comment type="caution">
    <text evidence="3">The sequence shown here is derived from an EMBL/GenBank/DDBJ whole genome shotgun (WGS) entry which is preliminary data.</text>
</comment>
<dbReference type="Pfam" id="PF13996">
    <property type="entry name" value="YobH"/>
    <property type="match status" value="1"/>
</dbReference>
<dbReference type="PATRIC" id="fig|1354264.4.peg.2025"/>
<name>A0A1B7K1G2_9ENTR</name>
<evidence type="ECO:0000313" key="3">
    <source>
        <dbReference type="EMBL" id="OAT53824.1"/>
    </source>
</evidence>
<evidence type="ECO:0000313" key="4">
    <source>
        <dbReference type="Proteomes" id="UP000078386"/>
    </source>
</evidence>
<keyword evidence="2" id="KW-0732">Signal</keyword>
<evidence type="ECO:0000256" key="1">
    <source>
        <dbReference type="ARBA" id="ARBA00019316"/>
    </source>
</evidence>
<keyword evidence="4" id="KW-1185">Reference proteome</keyword>
<organism evidence="3 4">
    <name type="scientific">Kluyvera georgiana ATCC 51603</name>
    <dbReference type="NCBI Taxonomy" id="1354264"/>
    <lineage>
        <taxon>Bacteria</taxon>
        <taxon>Pseudomonadati</taxon>
        <taxon>Pseudomonadota</taxon>
        <taxon>Gammaproteobacteria</taxon>
        <taxon>Enterobacterales</taxon>
        <taxon>Enterobacteriaceae</taxon>
        <taxon>Kluyvera</taxon>
    </lineage>
</organism>
<sequence>MRLLIRIIVCLVIIAIGVLLSGYGVLAGSQKTAGGLGLQCKYLTAQGFSTAFYLHGDNGVVGRPSCPLLRKTASVVDEG</sequence>
<dbReference type="AlphaFoldDB" id="A0A1B7K1G2"/>
<dbReference type="Proteomes" id="UP000078386">
    <property type="component" value="Unassembled WGS sequence"/>
</dbReference>
<dbReference type="RefSeq" id="WP_064544772.1">
    <property type="nucleotide sequence ID" value="NZ_LXEU01000042.1"/>
</dbReference>
<evidence type="ECO:0000256" key="2">
    <source>
        <dbReference type="ARBA" id="ARBA00022729"/>
    </source>
</evidence>
<gene>
    <name evidence="3" type="ORF">M989_01949</name>
</gene>
<proteinExistence type="predicted"/>
<accession>A0A1B7K1G2</accession>